<feature type="compositionally biased region" description="Polar residues" evidence="1">
    <location>
        <begin position="481"/>
        <end position="499"/>
    </location>
</feature>
<feature type="transmembrane region" description="Helical" evidence="2">
    <location>
        <begin position="107"/>
        <end position="125"/>
    </location>
</feature>
<feature type="compositionally biased region" description="Basic residues" evidence="1">
    <location>
        <begin position="447"/>
        <end position="457"/>
    </location>
</feature>
<proteinExistence type="predicted"/>
<accession>A0ABU1ITM6</accession>
<dbReference type="Proteomes" id="UP001185028">
    <property type="component" value="Unassembled WGS sequence"/>
</dbReference>
<feature type="compositionally biased region" description="Polar residues" evidence="1">
    <location>
        <begin position="458"/>
        <end position="468"/>
    </location>
</feature>
<dbReference type="SUPFAM" id="SSF50156">
    <property type="entry name" value="PDZ domain-like"/>
    <property type="match status" value="1"/>
</dbReference>
<evidence type="ECO:0000313" key="3">
    <source>
        <dbReference type="EMBL" id="MDR6242571.1"/>
    </source>
</evidence>
<keyword evidence="2" id="KW-1133">Transmembrane helix</keyword>
<feature type="transmembrane region" description="Helical" evidence="2">
    <location>
        <begin position="14"/>
        <end position="35"/>
    </location>
</feature>
<feature type="transmembrane region" description="Helical" evidence="2">
    <location>
        <begin position="145"/>
        <end position="163"/>
    </location>
</feature>
<feature type="transmembrane region" description="Helical" evidence="2">
    <location>
        <begin position="184"/>
        <end position="207"/>
    </location>
</feature>
<dbReference type="Gene3D" id="2.30.42.10">
    <property type="match status" value="1"/>
</dbReference>
<evidence type="ECO:0000313" key="4">
    <source>
        <dbReference type="Proteomes" id="UP001185028"/>
    </source>
</evidence>
<name>A0ABU1ITM6_9BACL</name>
<dbReference type="InterPro" id="IPR036034">
    <property type="entry name" value="PDZ_sf"/>
</dbReference>
<keyword evidence="4" id="KW-1185">Reference proteome</keyword>
<evidence type="ECO:0008006" key="5">
    <source>
        <dbReference type="Google" id="ProtNLM"/>
    </source>
</evidence>
<keyword evidence="2" id="KW-0472">Membrane</keyword>
<dbReference type="RefSeq" id="WP_188774089.1">
    <property type="nucleotide sequence ID" value="NZ_BMMB01000002.1"/>
</dbReference>
<feature type="compositionally biased region" description="Polar residues" evidence="1">
    <location>
        <begin position="434"/>
        <end position="445"/>
    </location>
</feature>
<evidence type="ECO:0000256" key="1">
    <source>
        <dbReference type="SAM" id="MobiDB-lite"/>
    </source>
</evidence>
<gene>
    <name evidence="3" type="ORF">JOC58_000455</name>
</gene>
<feature type="transmembrane region" description="Helical" evidence="2">
    <location>
        <begin position="260"/>
        <end position="286"/>
    </location>
</feature>
<feature type="region of interest" description="Disordered" evidence="1">
    <location>
        <begin position="427"/>
        <end position="539"/>
    </location>
</feature>
<feature type="transmembrane region" description="Helical" evidence="2">
    <location>
        <begin position="86"/>
        <end position="102"/>
    </location>
</feature>
<dbReference type="EMBL" id="JAVDQH010000002">
    <property type="protein sequence ID" value="MDR6242571.1"/>
    <property type="molecule type" value="Genomic_DNA"/>
</dbReference>
<evidence type="ECO:0000256" key="2">
    <source>
        <dbReference type="SAM" id="Phobius"/>
    </source>
</evidence>
<feature type="transmembrane region" description="Helical" evidence="2">
    <location>
        <begin position="219"/>
        <end position="239"/>
    </location>
</feature>
<sequence>MEILGTTLHIVLEIIVSLLTQPFYYIFLLSVLLHYRRQGLLERRLFNIRVHIYAGRVLRTVGAGLLVGVLISLLMTGVGIHTQPQLLWGIAGLIVLLSLFRLRLAHLLDALALLSIVYMVLWFIPDTPAAGWLGTMIDAIRQTDWMGLFALAVLLHIAEAVLFRMQAPGLSSPVAIEGKRGKPVGGYTLDAFWPIPVWLLVPAAGGWLLPWQPLHGGEAWSAGVTLAVLPVMIGTSVLTQSDLPQTKARIISKQLWQSSAVLIILAVAAYWWQPLALLGIWIGVIWREYIAYSSRRQEAERMPMYTHSLRGLRILAVIPGSPADELGIQSAETMFKANGVQVHSPQSLHEALRMNPAFCKLEVLNRDGESKFLQRAIYAGEHHQLGMIFVPEDDAVVTREVQRLNAFHLLRKPVVSKGGARSQMMLTAGDESLATPSRQAVGDSNRNSKRIQTRKSTSKQAEQTQSEDVTQRIEEKAPVSLTKTVPTSNPDDANRSTAPSDMESESVLPEATQPRSSTEPTAAADGWVGLPKRSRKRDH</sequence>
<protein>
    <recommendedName>
        <fullName evidence="5">Serine protease</fullName>
    </recommendedName>
</protein>
<organism evidence="3 4">
    <name type="scientific">Paenibacillus hunanensis</name>
    <dbReference type="NCBI Taxonomy" id="539262"/>
    <lineage>
        <taxon>Bacteria</taxon>
        <taxon>Bacillati</taxon>
        <taxon>Bacillota</taxon>
        <taxon>Bacilli</taxon>
        <taxon>Bacillales</taxon>
        <taxon>Paenibacillaceae</taxon>
        <taxon>Paenibacillus</taxon>
    </lineage>
</organism>
<reference evidence="3 4" key="1">
    <citation type="submission" date="2023-07" db="EMBL/GenBank/DDBJ databases">
        <title>Genomic Encyclopedia of Type Strains, Phase IV (KMG-IV): sequencing the most valuable type-strain genomes for metagenomic binning, comparative biology and taxonomic classification.</title>
        <authorList>
            <person name="Goeker M."/>
        </authorList>
    </citation>
    <scope>NUCLEOTIDE SEQUENCE [LARGE SCALE GENOMIC DNA]</scope>
    <source>
        <strain evidence="3 4">DSM 22170</strain>
    </source>
</reference>
<feature type="transmembrane region" description="Helical" evidence="2">
    <location>
        <begin position="56"/>
        <end position="80"/>
    </location>
</feature>
<keyword evidence="2" id="KW-0812">Transmembrane</keyword>
<comment type="caution">
    <text evidence="3">The sequence shown here is derived from an EMBL/GenBank/DDBJ whole genome shotgun (WGS) entry which is preliminary data.</text>
</comment>